<feature type="region of interest" description="Disordered" evidence="1">
    <location>
        <begin position="209"/>
        <end position="234"/>
    </location>
</feature>
<evidence type="ECO:0008006" key="4">
    <source>
        <dbReference type="Google" id="ProtNLM"/>
    </source>
</evidence>
<sequence>MFSHNAQPGGPPGFNQQALYGNPSALSTPHLAASTPQAHVAPPSFDAVNWFDNNTLEKWRDLHLLKIHHINIVESLNFVPEKTRKDLYLRLNEVGWPLRLRTLETAGNSTMTSAGVEWFQEDRNALVVLRQFGLSWATISSTFFVGHTPQDCMQEVIRLGYDPVTLGMSPGSALAQAVSSVSSRQVLASNALPARGPASATAAPGFVHHQASPVSATPSLPRENPSRADSEGSTTYVNHLKPFWTPDEDRILLEASTEGMKYSEIREKYLPHRTAKALNHRMNRLRHMGSGSKGD</sequence>
<reference evidence="2" key="1">
    <citation type="journal article" date="2020" name="Stud. Mycol.">
        <title>101 Dothideomycetes genomes: a test case for predicting lifestyles and emergence of pathogens.</title>
        <authorList>
            <person name="Haridas S."/>
            <person name="Albert R."/>
            <person name="Binder M."/>
            <person name="Bloem J."/>
            <person name="Labutti K."/>
            <person name="Salamov A."/>
            <person name="Andreopoulos B."/>
            <person name="Baker S."/>
            <person name="Barry K."/>
            <person name="Bills G."/>
            <person name="Bluhm B."/>
            <person name="Cannon C."/>
            <person name="Castanera R."/>
            <person name="Culley D."/>
            <person name="Daum C."/>
            <person name="Ezra D."/>
            <person name="Gonzalez J."/>
            <person name="Henrissat B."/>
            <person name="Kuo A."/>
            <person name="Liang C."/>
            <person name="Lipzen A."/>
            <person name="Lutzoni F."/>
            <person name="Magnuson J."/>
            <person name="Mondo S."/>
            <person name="Nolan M."/>
            <person name="Ohm R."/>
            <person name="Pangilinan J."/>
            <person name="Park H.-J."/>
            <person name="Ramirez L."/>
            <person name="Alfaro M."/>
            <person name="Sun H."/>
            <person name="Tritt A."/>
            <person name="Yoshinaga Y."/>
            <person name="Zwiers L.-H."/>
            <person name="Turgeon B."/>
            <person name="Goodwin S."/>
            <person name="Spatafora J."/>
            <person name="Crous P."/>
            <person name="Grigoriev I."/>
        </authorList>
    </citation>
    <scope>NUCLEOTIDE SEQUENCE</scope>
    <source>
        <strain evidence="2">CBS 627.86</strain>
    </source>
</reference>
<dbReference type="OrthoDB" id="3778650at2759"/>
<dbReference type="AlphaFoldDB" id="A0A6A5ZGZ8"/>
<proteinExistence type="predicted"/>
<protein>
    <recommendedName>
        <fullName evidence="4">Myb-like domain-containing protein</fullName>
    </recommendedName>
</protein>
<evidence type="ECO:0000313" key="2">
    <source>
        <dbReference type="EMBL" id="KAF2118037.1"/>
    </source>
</evidence>
<dbReference type="Gene3D" id="1.10.10.60">
    <property type="entry name" value="Homeodomain-like"/>
    <property type="match status" value="1"/>
</dbReference>
<dbReference type="InterPro" id="IPR001005">
    <property type="entry name" value="SANT/Myb"/>
</dbReference>
<feature type="compositionally biased region" description="Polar residues" evidence="1">
    <location>
        <begin position="14"/>
        <end position="27"/>
    </location>
</feature>
<feature type="region of interest" description="Disordered" evidence="1">
    <location>
        <begin position="1"/>
        <end position="27"/>
    </location>
</feature>
<dbReference type="EMBL" id="ML977318">
    <property type="protein sequence ID" value="KAF2118037.1"/>
    <property type="molecule type" value="Genomic_DNA"/>
</dbReference>
<evidence type="ECO:0000256" key="1">
    <source>
        <dbReference type="SAM" id="MobiDB-lite"/>
    </source>
</evidence>
<keyword evidence="3" id="KW-1185">Reference proteome</keyword>
<dbReference type="Proteomes" id="UP000799770">
    <property type="component" value="Unassembled WGS sequence"/>
</dbReference>
<evidence type="ECO:0000313" key="3">
    <source>
        <dbReference type="Proteomes" id="UP000799770"/>
    </source>
</evidence>
<accession>A0A6A5ZGZ8</accession>
<organism evidence="2 3">
    <name type="scientific">Lophiotrema nucula</name>
    <dbReference type="NCBI Taxonomy" id="690887"/>
    <lineage>
        <taxon>Eukaryota</taxon>
        <taxon>Fungi</taxon>
        <taxon>Dikarya</taxon>
        <taxon>Ascomycota</taxon>
        <taxon>Pezizomycotina</taxon>
        <taxon>Dothideomycetes</taxon>
        <taxon>Pleosporomycetidae</taxon>
        <taxon>Pleosporales</taxon>
        <taxon>Lophiotremataceae</taxon>
        <taxon>Lophiotrema</taxon>
    </lineage>
</organism>
<dbReference type="CDD" id="cd00167">
    <property type="entry name" value="SANT"/>
    <property type="match status" value="1"/>
</dbReference>
<name>A0A6A5ZGZ8_9PLEO</name>
<gene>
    <name evidence="2" type="ORF">BDV96DRAFT_644369</name>
</gene>